<reference evidence="1" key="1">
    <citation type="submission" date="2024-06" db="EMBL/GenBank/DDBJ databases">
        <title>Vaginal Lactobacillus fatty acid response mechanisms reveal a metabolite-targeted strategy for bacterial vaginosis treatment.</title>
        <authorList>
            <person name="Zhu M."/>
            <person name="Blainey P.C."/>
            <person name="Bloom S.M."/>
            <person name="Kwon D.S."/>
        </authorList>
    </citation>
    <scope>NUCLEOTIDE SEQUENCE</scope>
    <source>
        <strain evidence="1">194_F1_1</strain>
    </source>
</reference>
<evidence type="ECO:0000313" key="1">
    <source>
        <dbReference type="EMBL" id="MES5149261.1"/>
    </source>
</evidence>
<evidence type="ECO:0000313" key="2">
    <source>
        <dbReference type="Proteomes" id="UP001434419"/>
    </source>
</evidence>
<dbReference type="EMBL" id="JBETVU010000012">
    <property type="protein sequence ID" value="MES5149261.1"/>
    <property type="molecule type" value="Genomic_DNA"/>
</dbReference>
<name>A0ABV2B7R7_9LACO</name>
<keyword evidence="2" id="KW-1185">Reference proteome</keyword>
<comment type="caution">
    <text evidence="1">The sequence shown here is derived from an EMBL/GenBank/DDBJ whole genome shotgun (WGS) entry which is preliminary data.</text>
</comment>
<organism evidence="1 2">
    <name type="scientific">Lactobacillus crispatus</name>
    <dbReference type="NCBI Taxonomy" id="47770"/>
    <lineage>
        <taxon>Bacteria</taxon>
        <taxon>Bacillati</taxon>
        <taxon>Bacillota</taxon>
        <taxon>Bacilli</taxon>
        <taxon>Lactobacillales</taxon>
        <taxon>Lactobacillaceae</taxon>
        <taxon>Lactobacillus</taxon>
    </lineage>
</organism>
<sequence>MSIYANGVRLLDETDKQPSNLLKGSSDFSGKWYKSDGDVINVSLSSSKDPNSNLSSIYNWSWGGICQPLAAYADEILTWGAYIKIDNPSGNGNLHVYAQSEKGNTGQLIKATVGNTTYNSLSNDSTIISYKANKSLDWVWITATFKMTQNVNKMMIRIENDAGASINIGSMIITKSYDLPQWYPNPLDANTNFLNLRAEIQALKSKLGG</sequence>
<dbReference type="Proteomes" id="UP001434419">
    <property type="component" value="Unassembled WGS sequence"/>
</dbReference>
<protein>
    <submittedName>
        <fullName evidence="1">Uncharacterized protein</fullName>
    </submittedName>
</protein>
<dbReference type="RefSeq" id="WP_005725819.1">
    <property type="nucleotide sequence ID" value="NZ_JAKWVI010000083.1"/>
</dbReference>
<accession>A0ABV2B7R7</accession>
<gene>
    <name evidence="1" type="ORF">ABVC42_04885</name>
</gene>
<proteinExistence type="predicted"/>